<dbReference type="InterPro" id="IPR001628">
    <property type="entry name" value="Znf_hrmn_rcpt"/>
</dbReference>
<dbReference type="PANTHER" id="PTHR24082:SF313">
    <property type="entry name" value="NUCLEAR RECEPTOR SUBFAMILY 1, GROUP H, MEMBER 5"/>
    <property type="match status" value="1"/>
</dbReference>
<evidence type="ECO:0000256" key="2">
    <source>
        <dbReference type="ARBA" id="ARBA00022771"/>
    </source>
</evidence>
<keyword evidence="15" id="KW-1185">Reference proteome</keyword>
<dbReference type="GO" id="GO:0030154">
    <property type="term" value="P:cell differentiation"/>
    <property type="evidence" value="ECO:0007669"/>
    <property type="project" value="TreeGrafter"/>
</dbReference>
<comment type="caution">
    <text evidence="14">The sequence shown here is derived from an EMBL/GenBank/DDBJ whole genome shotgun (WGS) entry which is preliminary data.</text>
</comment>
<dbReference type="OrthoDB" id="5837785at2759"/>
<dbReference type="InterPro" id="IPR023257">
    <property type="entry name" value="Liver_X_rcpt"/>
</dbReference>
<dbReference type="InterPro" id="IPR000536">
    <property type="entry name" value="Nucl_hrmn_rcpt_lig-bd"/>
</dbReference>
<dbReference type="PANTHER" id="PTHR24082">
    <property type="entry name" value="NUCLEAR HORMONE RECEPTOR"/>
    <property type="match status" value="1"/>
</dbReference>
<evidence type="ECO:0000256" key="4">
    <source>
        <dbReference type="ARBA" id="ARBA00022843"/>
    </source>
</evidence>
<evidence type="ECO:0000256" key="6">
    <source>
        <dbReference type="ARBA" id="ARBA00023125"/>
    </source>
</evidence>
<keyword evidence="3 11" id="KW-0862">Zinc</keyword>
<dbReference type="SUPFAM" id="SSF48508">
    <property type="entry name" value="Nuclear receptor ligand-binding domain"/>
    <property type="match status" value="1"/>
</dbReference>
<name>A0A7K8JQY1_9AVES</name>
<feature type="domain" description="NR LBD" evidence="13">
    <location>
        <begin position="247"/>
        <end position="495"/>
    </location>
</feature>
<evidence type="ECO:0000313" key="15">
    <source>
        <dbReference type="Proteomes" id="UP000533896"/>
    </source>
</evidence>
<dbReference type="SMART" id="SM00430">
    <property type="entry name" value="HOLI"/>
    <property type="match status" value="1"/>
</dbReference>
<dbReference type="GO" id="GO:0045944">
    <property type="term" value="P:positive regulation of transcription by RNA polymerase II"/>
    <property type="evidence" value="ECO:0007669"/>
    <property type="project" value="TreeGrafter"/>
</dbReference>
<evidence type="ECO:0000256" key="7">
    <source>
        <dbReference type="ARBA" id="ARBA00023159"/>
    </source>
</evidence>
<dbReference type="InterPro" id="IPR050234">
    <property type="entry name" value="Nuclear_hormone_rcpt_NR1"/>
</dbReference>
<protein>
    <submittedName>
        <fullName evidence="14">NR1H4 protein</fullName>
    </submittedName>
</protein>
<dbReference type="PRINTS" id="PR00047">
    <property type="entry name" value="STROIDFINGER"/>
</dbReference>
<keyword evidence="9 11" id="KW-0675">Receptor</keyword>
<feature type="non-terminal residue" evidence="14">
    <location>
        <position position="1"/>
    </location>
</feature>
<dbReference type="GO" id="GO:0008270">
    <property type="term" value="F:zinc ion binding"/>
    <property type="evidence" value="ECO:0007669"/>
    <property type="project" value="UniProtKB-KW"/>
</dbReference>
<sequence>MANTFVTVPDGYCLPEPIQYYDVLPEHINYQLQETNFQTPPYCQYSAVQIPPAALQSQPPQSQYSTYGLDSQYSDGQCIISSCELSKPPFMAPHIDDGGYQGLKRPRLNHSSLRLKGQEELCVVCGDKASGYHYNALTCEGCKGFFRRSITKNAVYRCKNGGHCEMDMYMRRKCQECRLKKCKAVGMLAECLLTEVQCKSKRLRKNFKQKSSFLCNIKLEDEGLNSKHVSSTTRSGKIPEKMELTPGEHQLLDHIVAAHQKYTIPLEEAKKFLQETTSPEESFLRLSETAVVHVQVLVDFTKRLPGFESLASEDQIALLKGSTVEAMFLHSAQIYNQRISDCQPSTSENFDNHNARNELGAGCQKEILFLPAWVWEKFTHFQEFITALFYFYRSMGELKVTETEYALLVATTVFFSDRPLLRNKRHVEELQEPLLGILYKYSKIHHPEDPQHFARLIGRLTELRTLNHSHAEVLVTWRTKDPRLTPLLCELWDLQ</sequence>
<keyword evidence="10 11" id="KW-0539">Nucleus</keyword>
<dbReference type="CDD" id="cd06962">
    <property type="entry name" value="NR_DBD_FXR"/>
    <property type="match status" value="1"/>
</dbReference>
<evidence type="ECO:0000256" key="3">
    <source>
        <dbReference type="ARBA" id="ARBA00022833"/>
    </source>
</evidence>
<reference evidence="14 15" key="1">
    <citation type="submission" date="2019-09" db="EMBL/GenBank/DDBJ databases">
        <title>Bird 10,000 Genomes (B10K) Project - Family phase.</title>
        <authorList>
            <person name="Zhang G."/>
        </authorList>
    </citation>
    <scope>NUCLEOTIDE SEQUENCE [LARGE SCALE GENOMIC DNA]</scope>
    <source>
        <strain evidence="14">B10K-CU-031-23</strain>
    </source>
</reference>
<dbReference type="InterPro" id="IPR035500">
    <property type="entry name" value="NHR-like_dom_sf"/>
</dbReference>
<dbReference type="PRINTS" id="PR00398">
    <property type="entry name" value="STRDHORMONER"/>
</dbReference>
<gene>
    <name evidence="14" type="primary">Nr1h4_1</name>
    <name evidence="14" type="ORF">LOPRUF_R11880</name>
</gene>
<keyword evidence="5 11" id="KW-0805">Transcription regulation</keyword>
<dbReference type="GO" id="GO:0000122">
    <property type="term" value="P:negative regulation of transcription by RNA polymerase II"/>
    <property type="evidence" value="ECO:0007669"/>
    <property type="project" value="TreeGrafter"/>
</dbReference>
<dbReference type="PROSITE" id="PS00031">
    <property type="entry name" value="NUCLEAR_REC_DBD_1"/>
    <property type="match status" value="1"/>
</dbReference>
<keyword evidence="6 11" id="KW-0238">DNA-binding</keyword>
<dbReference type="SMART" id="SM00399">
    <property type="entry name" value="ZnF_C4"/>
    <property type="match status" value="1"/>
</dbReference>
<dbReference type="SUPFAM" id="SSF57716">
    <property type="entry name" value="Glucocorticoid receptor-like (DNA-binding domain)"/>
    <property type="match status" value="1"/>
</dbReference>
<feature type="non-terminal residue" evidence="14">
    <location>
        <position position="495"/>
    </location>
</feature>
<dbReference type="GO" id="GO:0000978">
    <property type="term" value="F:RNA polymerase II cis-regulatory region sequence-specific DNA binding"/>
    <property type="evidence" value="ECO:0007669"/>
    <property type="project" value="TreeGrafter"/>
</dbReference>
<dbReference type="PRINTS" id="PR02034">
    <property type="entry name" value="LIVERXRECPTR"/>
</dbReference>
<dbReference type="GO" id="GO:0004879">
    <property type="term" value="F:nuclear receptor activity"/>
    <property type="evidence" value="ECO:0007669"/>
    <property type="project" value="InterPro"/>
</dbReference>
<dbReference type="InterPro" id="IPR013088">
    <property type="entry name" value="Znf_NHR/GATA"/>
</dbReference>
<dbReference type="GO" id="GO:0050728">
    <property type="term" value="P:negative regulation of inflammatory response"/>
    <property type="evidence" value="ECO:0007669"/>
    <property type="project" value="TreeGrafter"/>
</dbReference>
<evidence type="ECO:0000256" key="8">
    <source>
        <dbReference type="ARBA" id="ARBA00023163"/>
    </source>
</evidence>
<dbReference type="InterPro" id="IPR001723">
    <property type="entry name" value="Nuclear_hrmn_rcpt"/>
</dbReference>
<dbReference type="Gene3D" id="1.10.565.10">
    <property type="entry name" value="Retinoid X Receptor"/>
    <property type="match status" value="1"/>
</dbReference>
<evidence type="ECO:0000256" key="5">
    <source>
        <dbReference type="ARBA" id="ARBA00023015"/>
    </source>
</evidence>
<dbReference type="Gene3D" id="3.30.50.10">
    <property type="entry name" value="Erythroid Transcription Factor GATA-1, subunit A"/>
    <property type="match status" value="1"/>
</dbReference>
<keyword evidence="8 11" id="KW-0804">Transcription</keyword>
<organism evidence="14 15">
    <name type="scientific">Lophotis ruficrista</name>
    <dbReference type="NCBI Taxonomy" id="172689"/>
    <lineage>
        <taxon>Eukaryota</taxon>
        <taxon>Metazoa</taxon>
        <taxon>Chordata</taxon>
        <taxon>Craniata</taxon>
        <taxon>Vertebrata</taxon>
        <taxon>Euteleostomi</taxon>
        <taxon>Archelosauria</taxon>
        <taxon>Archosauria</taxon>
        <taxon>Dinosauria</taxon>
        <taxon>Saurischia</taxon>
        <taxon>Theropoda</taxon>
        <taxon>Coelurosauria</taxon>
        <taxon>Aves</taxon>
        <taxon>Neognathae</taxon>
        <taxon>Neoaves</taxon>
        <taxon>Otidimorphae</taxon>
        <taxon>Otidiformes</taxon>
        <taxon>Otididae</taxon>
        <taxon>Lophotis</taxon>
    </lineage>
</organism>
<dbReference type="PROSITE" id="PS51843">
    <property type="entry name" value="NR_LBD"/>
    <property type="match status" value="1"/>
</dbReference>
<dbReference type="Proteomes" id="UP000533896">
    <property type="component" value="Unassembled WGS sequence"/>
</dbReference>
<feature type="domain" description="Nuclear receptor" evidence="12">
    <location>
        <begin position="119"/>
        <end position="194"/>
    </location>
</feature>
<keyword evidence="2 11" id="KW-0863">Zinc-finger</keyword>
<dbReference type="FunFam" id="1.10.565.10:FF:000042">
    <property type="entry name" value="Nuclear receptor subfamily 1, group H, member 5"/>
    <property type="match status" value="1"/>
</dbReference>
<keyword evidence="4" id="KW-0832">Ubl conjugation</keyword>
<evidence type="ECO:0000259" key="13">
    <source>
        <dbReference type="PROSITE" id="PS51843"/>
    </source>
</evidence>
<dbReference type="Pfam" id="PF00104">
    <property type="entry name" value="Hormone_recep"/>
    <property type="match status" value="1"/>
</dbReference>
<dbReference type="Pfam" id="PF00105">
    <property type="entry name" value="zf-C4"/>
    <property type="match status" value="1"/>
</dbReference>
<evidence type="ECO:0000256" key="10">
    <source>
        <dbReference type="ARBA" id="ARBA00023242"/>
    </source>
</evidence>
<dbReference type="AlphaFoldDB" id="A0A7K8JQY1"/>
<dbReference type="GO" id="GO:0006629">
    <property type="term" value="P:lipid metabolic process"/>
    <property type="evidence" value="ECO:0007669"/>
    <property type="project" value="InterPro"/>
</dbReference>
<comment type="subcellular location">
    <subcellularLocation>
        <location evidence="11">Nucleus</location>
    </subcellularLocation>
</comment>
<dbReference type="PROSITE" id="PS51030">
    <property type="entry name" value="NUCLEAR_REC_DBD_2"/>
    <property type="match status" value="1"/>
</dbReference>
<evidence type="ECO:0000313" key="14">
    <source>
        <dbReference type="EMBL" id="NXE06613.1"/>
    </source>
</evidence>
<proteinExistence type="inferred from homology"/>
<accession>A0A7K8JQY1</accession>
<evidence type="ECO:0000259" key="12">
    <source>
        <dbReference type="PROSITE" id="PS51030"/>
    </source>
</evidence>
<evidence type="ECO:0000256" key="11">
    <source>
        <dbReference type="RuleBase" id="RU004334"/>
    </source>
</evidence>
<keyword evidence="7" id="KW-0010">Activator</keyword>
<evidence type="ECO:0000256" key="1">
    <source>
        <dbReference type="ARBA" id="ARBA00022723"/>
    </source>
</evidence>
<dbReference type="EMBL" id="VWYV01000136">
    <property type="protein sequence ID" value="NXE06613.1"/>
    <property type="molecule type" value="Genomic_DNA"/>
</dbReference>
<keyword evidence="1 11" id="KW-0479">Metal-binding</keyword>
<dbReference type="FunFam" id="3.30.50.10:FF:000021">
    <property type="entry name" value="bile acid receptor isoform X2"/>
    <property type="match status" value="1"/>
</dbReference>
<comment type="similarity">
    <text evidence="11">Belongs to the nuclear hormone receptor family.</text>
</comment>
<dbReference type="GO" id="GO:0090575">
    <property type="term" value="C:RNA polymerase II transcription regulator complex"/>
    <property type="evidence" value="ECO:0007669"/>
    <property type="project" value="TreeGrafter"/>
</dbReference>
<evidence type="ECO:0000256" key="9">
    <source>
        <dbReference type="ARBA" id="ARBA00023170"/>
    </source>
</evidence>